<dbReference type="SUPFAM" id="SSF53448">
    <property type="entry name" value="Nucleotide-diphospho-sugar transferases"/>
    <property type="match status" value="1"/>
</dbReference>
<gene>
    <name evidence="1" type="ORF">F506_01205</name>
</gene>
<dbReference type="Proteomes" id="UP000063429">
    <property type="component" value="Chromosome"/>
</dbReference>
<dbReference type="RefSeq" id="WP_053194972.1">
    <property type="nucleotide sequence ID" value="NZ_CP011409.1"/>
</dbReference>
<reference evidence="2" key="1">
    <citation type="journal article" date="2015" name="Genome Announc.">
        <title>Complete Genome Sequence of Herbaspirillum hiltneri N3 (DSM 17495), Isolated from Surface-Sterilized Wheat Roots.</title>
        <authorList>
            <person name="Guizelini D."/>
            <person name="Saizaki P.M."/>
            <person name="Coimbra N.A."/>
            <person name="Weiss V.A."/>
            <person name="Faoro H."/>
            <person name="Sfeir M.Z."/>
            <person name="Baura V.A."/>
            <person name="Monteiro R.A."/>
            <person name="Chubatsu L.S."/>
            <person name="Souza E.M."/>
            <person name="Cruz L.M."/>
            <person name="Pedrosa F.O."/>
            <person name="Raittz R.T."/>
            <person name="Marchaukoski J.N."/>
            <person name="Steffens M.B."/>
        </authorList>
    </citation>
    <scope>NUCLEOTIDE SEQUENCE [LARGE SCALE GENOMIC DNA]</scope>
    <source>
        <strain evidence="2">N3</strain>
    </source>
</reference>
<evidence type="ECO:0000313" key="1">
    <source>
        <dbReference type="EMBL" id="AKZ61470.1"/>
    </source>
</evidence>
<proteinExistence type="predicted"/>
<evidence type="ECO:0000313" key="2">
    <source>
        <dbReference type="Proteomes" id="UP000063429"/>
    </source>
</evidence>
<keyword evidence="2" id="KW-1185">Reference proteome</keyword>
<sequence>MPPKHHYFCTLFDSGYLIKGIAMLRSLATHCPTAKAFVLCMDEKTQTLLEQLDLPFVQCIPLRAIEDEALRAVKNERGVAEYCWTLSPCLPWYVLQQNPEIDFITYLDADLLFYSAIQPLLDEIGNASIAIIEHRFAPRLKDREVNGRFCVEWVSFRRDEEGMACLARWKEQCIAWCYYRLEDGKMGDQKYLDEWPARYSSCHILQHPGAGIAPWNYEQYQFSQDSAGALTVNDSPLLFYHFHQFQLLENGKFDRLSRFYTSVCREPALLYEYYEREIKKSMLEVRAIDPSFKAGLQRAARVNGRRWIQQFVPMWIKEIARRFIRY</sequence>
<dbReference type="EMBL" id="CP011409">
    <property type="protein sequence ID" value="AKZ61470.1"/>
    <property type="molecule type" value="Genomic_DNA"/>
</dbReference>
<name>A0ABM5UW73_9BURK</name>
<organism evidence="1 2">
    <name type="scientific">Herbaspirillum hiltneri N3</name>
    <dbReference type="NCBI Taxonomy" id="1262470"/>
    <lineage>
        <taxon>Bacteria</taxon>
        <taxon>Pseudomonadati</taxon>
        <taxon>Pseudomonadota</taxon>
        <taxon>Betaproteobacteria</taxon>
        <taxon>Burkholderiales</taxon>
        <taxon>Oxalobacteraceae</taxon>
        <taxon>Herbaspirillum</taxon>
    </lineage>
</organism>
<dbReference type="InterPro" id="IPR029044">
    <property type="entry name" value="Nucleotide-diphossugar_trans"/>
</dbReference>
<accession>A0ABM5UW73</accession>
<protein>
    <recommendedName>
        <fullName evidence="3">Glycosyl transferase</fullName>
    </recommendedName>
</protein>
<evidence type="ECO:0008006" key="3">
    <source>
        <dbReference type="Google" id="ProtNLM"/>
    </source>
</evidence>
<dbReference type="Gene3D" id="3.90.550.10">
    <property type="entry name" value="Spore Coat Polysaccharide Biosynthesis Protein SpsA, Chain A"/>
    <property type="match status" value="1"/>
</dbReference>